<dbReference type="SUPFAM" id="SSF52402">
    <property type="entry name" value="Adenine nucleotide alpha hydrolases-like"/>
    <property type="match status" value="1"/>
</dbReference>
<feature type="transmembrane region" description="Helical" evidence="1">
    <location>
        <begin position="191"/>
        <end position="210"/>
    </location>
</feature>
<name>A0A2T9Z9X8_9FUNG</name>
<dbReference type="AlphaFoldDB" id="A0A2T9Z9X8"/>
<reference evidence="3 4" key="1">
    <citation type="journal article" date="2018" name="MBio">
        <title>Comparative Genomics Reveals the Core Gene Toolbox for the Fungus-Insect Symbiosis.</title>
        <authorList>
            <person name="Wang Y."/>
            <person name="Stata M."/>
            <person name="Wang W."/>
            <person name="Stajich J.E."/>
            <person name="White M.M."/>
            <person name="Moncalvo J.M."/>
        </authorList>
    </citation>
    <scope>NUCLEOTIDE SEQUENCE [LARGE SCALE GENOMIC DNA]</scope>
    <source>
        <strain evidence="3 4">SC-DP-2</strain>
    </source>
</reference>
<accession>A0A2T9Z9X8</accession>
<evidence type="ECO:0000313" key="3">
    <source>
        <dbReference type="EMBL" id="PVV01372.1"/>
    </source>
</evidence>
<dbReference type="OrthoDB" id="686384at2759"/>
<organism evidence="3 4">
    <name type="scientific">Smittium megazygosporum</name>
    <dbReference type="NCBI Taxonomy" id="133381"/>
    <lineage>
        <taxon>Eukaryota</taxon>
        <taxon>Fungi</taxon>
        <taxon>Fungi incertae sedis</taxon>
        <taxon>Zoopagomycota</taxon>
        <taxon>Kickxellomycotina</taxon>
        <taxon>Harpellomycetes</taxon>
        <taxon>Harpellales</taxon>
        <taxon>Legeriomycetaceae</taxon>
        <taxon>Smittium</taxon>
    </lineage>
</organism>
<gene>
    <name evidence="3" type="ORF">BB560_004210</name>
</gene>
<sequence>DVLPEGNMDEYLKVMFKAVEHFKKPLYGKNAEEYIKEFLPSGLKVIIVTTMAEHLDERYIERNIDDSFIKDLPENVDICGENGEHHTFCHDGPIFSSPVTYTLEEPVKRTYTFKFKDGRIREFSKLFANINQNSCVKTPSRLAPDIVAIVEPTDLTFGDYAPFESGIRSINDFICFSICLAPIFLLKSLQFIMSGVGLSALYTLLILFVVKKLNFYTQYSLHKHYTLMTPLKINDAAQSKVKKPDSILYAIQMAIARATRPVDTFVYETIQGRVEIAAEDSVFICANNVRAESKLLMDPTVLNKLLGIKKTGNPNLVCKPFCGRQQSPVIYTASTDSIAQAQSNVQDVIYKEFGFSVRKNQALDENVAQERLFDITRSESSSIWFNTNSNKFCKKVETSSSIGNITRNTTNDIFRPTPNARKMALKVSSNKDHAMFVALFPWQLMLRRLLELKDIKLSRKKIRIQ</sequence>
<dbReference type="InterPro" id="IPR002761">
    <property type="entry name" value="Diphthami_syn_dom"/>
</dbReference>
<keyword evidence="1" id="KW-0472">Membrane</keyword>
<feature type="non-terminal residue" evidence="3">
    <location>
        <position position="1"/>
    </location>
</feature>
<comment type="caution">
    <text evidence="3">The sequence shown here is derived from an EMBL/GenBank/DDBJ whole genome shotgun (WGS) entry which is preliminary data.</text>
</comment>
<dbReference type="EMBL" id="MBFS01001141">
    <property type="protein sequence ID" value="PVV01372.1"/>
    <property type="molecule type" value="Genomic_DNA"/>
</dbReference>
<proteinExistence type="predicted"/>
<protein>
    <recommendedName>
        <fullName evidence="2">Diphthamide synthase domain-containing protein</fullName>
    </recommendedName>
</protein>
<dbReference type="Proteomes" id="UP000245609">
    <property type="component" value="Unassembled WGS sequence"/>
</dbReference>
<keyword evidence="1" id="KW-0812">Transmembrane</keyword>
<evidence type="ECO:0000259" key="2">
    <source>
        <dbReference type="Pfam" id="PF01902"/>
    </source>
</evidence>
<evidence type="ECO:0000313" key="4">
    <source>
        <dbReference type="Proteomes" id="UP000245609"/>
    </source>
</evidence>
<feature type="domain" description="Diphthamide synthase" evidence="2">
    <location>
        <begin position="24"/>
        <end position="97"/>
    </location>
</feature>
<dbReference type="Pfam" id="PF01902">
    <property type="entry name" value="Diphthami_syn_2"/>
    <property type="match status" value="1"/>
</dbReference>
<keyword evidence="1" id="KW-1133">Transmembrane helix</keyword>
<keyword evidence="4" id="KW-1185">Reference proteome</keyword>
<dbReference type="Gene3D" id="3.90.1490.10">
    <property type="entry name" value="putative n-type atp pyrophosphatase, domain 2"/>
    <property type="match status" value="1"/>
</dbReference>
<evidence type="ECO:0000256" key="1">
    <source>
        <dbReference type="SAM" id="Phobius"/>
    </source>
</evidence>